<comment type="similarity">
    <text evidence="1 4">Belongs to the prefoldin subunit alpha family.</text>
</comment>
<dbReference type="CDD" id="cd23156">
    <property type="entry name" value="Prefoldin_3"/>
    <property type="match status" value="1"/>
</dbReference>
<evidence type="ECO:0000256" key="1">
    <source>
        <dbReference type="ARBA" id="ARBA00010048"/>
    </source>
</evidence>
<dbReference type="Proteomes" id="UP000245771">
    <property type="component" value="Unassembled WGS sequence"/>
</dbReference>
<dbReference type="EMBL" id="KZ819604">
    <property type="protein sequence ID" value="PWN34301.1"/>
    <property type="molecule type" value="Genomic_DNA"/>
</dbReference>
<comment type="subunit">
    <text evidence="2 4">Heterohexamer of two PFD-alpha type and four PFD-beta type subunits.</text>
</comment>
<dbReference type="GO" id="GO:0007021">
    <property type="term" value="P:tubulin complex assembly"/>
    <property type="evidence" value="ECO:0007669"/>
    <property type="project" value="TreeGrafter"/>
</dbReference>
<dbReference type="InterPro" id="IPR004127">
    <property type="entry name" value="Prefoldin_subunit_alpha"/>
</dbReference>
<dbReference type="AlphaFoldDB" id="A0A316VE66"/>
<keyword evidence="6" id="KW-1185">Reference proteome</keyword>
<name>A0A316VE66_9BASI</name>
<evidence type="ECO:0000256" key="3">
    <source>
        <dbReference type="ARBA" id="ARBA00023186"/>
    </source>
</evidence>
<comment type="function">
    <text evidence="4">Binds specifically to cytosolic chaperonin (c-CPN) and transfers target proteins to it. Binds to nascent polypeptide chain and promotes folding in an environment in which there are many competing pathways for nonnative proteins.</text>
</comment>
<dbReference type="GO" id="GO:0016272">
    <property type="term" value="C:prefoldin complex"/>
    <property type="evidence" value="ECO:0007669"/>
    <property type="project" value="UniProtKB-UniRule"/>
</dbReference>
<dbReference type="Gene3D" id="1.10.287.370">
    <property type="match status" value="1"/>
</dbReference>
<dbReference type="GO" id="GO:0006457">
    <property type="term" value="P:protein folding"/>
    <property type="evidence" value="ECO:0007669"/>
    <property type="project" value="UniProtKB-UniRule"/>
</dbReference>
<evidence type="ECO:0000256" key="2">
    <source>
        <dbReference type="ARBA" id="ARBA00011695"/>
    </source>
</evidence>
<accession>A0A316VE66</accession>
<dbReference type="FunCoup" id="A0A316VE66">
    <property type="interactions" value="505"/>
</dbReference>
<dbReference type="SUPFAM" id="SSF46579">
    <property type="entry name" value="Prefoldin"/>
    <property type="match status" value="1"/>
</dbReference>
<evidence type="ECO:0000256" key="4">
    <source>
        <dbReference type="PIRNR" id="PIRNR016396"/>
    </source>
</evidence>
<dbReference type="OrthoDB" id="6375174at2759"/>
<evidence type="ECO:0000313" key="5">
    <source>
        <dbReference type="EMBL" id="PWN34301.1"/>
    </source>
</evidence>
<proteinExistence type="inferred from homology"/>
<reference evidence="5 6" key="1">
    <citation type="journal article" date="2018" name="Mol. Biol. Evol.">
        <title>Broad Genomic Sampling Reveals a Smut Pathogenic Ancestry of the Fungal Clade Ustilaginomycotina.</title>
        <authorList>
            <person name="Kijpornyongpan T."/>
            <person name="Mondo S.J."/>
            <person name="Barry K."/>
            <person name="Sandor L."/>
            <person name="Lee J."/>
            <person name="Lipzen A."/>
            <person name="Pangilinan J."/>
            <person name="LaButti K."/>
            <person name="Hainaut M."/>
            <person name="Henrissat B."/>
            <person name="Grigoriev I.V."/>
            <person name="Spatafora J.W."/>
            <person name="Aime M.C."/>
        </authorList>
    </citation>
    <scope>NUCLEOTIDE SEQUENCE [LARGE SCALE GENOMIC DNA]</scope>
    <source>
        <strain evidence="5 6">MCA 3882</strain>
    </source>
</reference>
<protein>
    <recommendedName>
        <fullName evidence="4">Prefoldin subunit 3</fullName>
    </recommendedName>
</protein>
<organism evidence="5 6">
    <name type="scientific">Meira miltonrushii</name>
    <dbReference type="NCBI Taxonomy" id="1280837"/>
    <lineage>
        <taxon>Eukaryota</taxon>
        <taxon>Fungi</taxon>
        <taxon>Dikarya</taxon>
        <taxon>Basidiomycota</taxon>
        <taxon>Ustilaginomycotina</taxon>
        <taxon>Exobasidiomycetes</taxon>
        <taxon>Exobasidiales</taxon>
        <taxon>Brachybasidiaceae</taxon>
        <taxon>Meira</taxon>
    </lineage>
</organism>
<keyword evidence="3 4" id="KW-0143">Chaperone</keyword>
<sequence>MASSSNASASTAQKVQAGGLEMSATGIPKAPFIEDVEAHLGGPEEEAEPHLRKFQETMSKYKMMEMDRKQRQRALNEKIPDIEKTLSMVQHLQTKKEAEEELETHFELNDTLYAKATIPPVESVNLWLGANVMLSYPIQEAIDLLTKRLQGSKDSLKVIGEDLEFLRDQITTMEVNTARVHNWDVKRRRDKRLAAEKAN</sequence>
<dbReference type="Pfam" id="PF02996">
    <property type="entry name" value="Prefoldin"/>
    <property type="match status" value="1"/>
</dbReference>
<evidence type="ECO:0000313" key="6">
    <source>
        <dbReference type="Proteomes" id="UP000245771"/>
    </source>
</evidence>
<dbReference type="GeneID" id="37021049"/>
<dbReference type="FunFam" id="1.10.287.370:FF:000001">
    <property type="entry name" value="Prefoldin subunit 3"/>
    <property type="match status" value="1"/>
</dbReference>
<gene>
    <name evidence="5" type="ORF">FA14DRAFT_161743</name>
</gene>
<dbReference type="InterPro" id="IPR009053">
    <property type="entry name" value="Prefoldin"/>
</dbReference>
<dbReference type="InterPro" id="IPR016655">
    <property type="entry name" value="PFD3"/>
</dbReference>
<dbReference type="GO" id="GO:0007017">
    <property type="term" value="P:microtubule-based process"/>
    <property type="evidence" value="ECO:0007669"/>
    <property type="project" value="TreeGrafter"/>
</dbReference>
<dbReference type="PANTHER" id="PTHR12409:SF0">
    <property type="entry name" value="PREFOLDIN SUBUNIT 3"/>
    <property type="match status" value="1"/>
</dbReference>
<dbReference type="PIRSF" id="PIRSF016396">
    <property type="entry name" value="Prefoldin_subunit_3"/>
    <property type="match status" value="1"/>
</dbReference>
<dbReference type="RefSeq" id="XP_025354603.1">
    <property type="nucleotide sequence ID" value="XM_025499268.1"/>
</dbReference>
<dbReference type="STRING" id="1280837.A0A316VE66"/>
<dbReference type="GO" id="GO:0015631">
    <property type="term" value="F:tubulin binding"/>
    <property type="evidence" value="ECO:0007669"/>
    <property type="project" value="TreeGrafter"/>
</dbReference>
<dbReference type="PANTHER" id="PTHR12409">
    <property type="entry name" value="PREFOLDIN SUBUNIT 3"/>
    <property type="match status" value="1"/>
</dbReference>
<dbReference type="GO" id="GO:0005737">
    <property type="term" value="C:cytoplasm"/>
    <property type="evidence" value="ECO:0007669"/>
    <property type="project" value="UniProtKB-ARBA"/>
</dbReference>
<dbReference type="InParanoid" id="A0A316VE66"/>